<keyword evidence="1" id="KW-0175">Coiled coil</keyword>
<dbReference type="AlphaFoldDB" id="A0AAE9IWT7"/>
<sequence length="238" mass="27980">MQQAAAVPFNPSRPFPVECYANKLNHHVLGAGTNISKEQVKFIEAIAKNIRSSHTYFLEISKNPKSQVQIDELQRRLEEKENENSALKKQVMELTKKLCKMESEKENRISDFGNKDKIRIKARTAKKLDQEKLEKEENEDKKRIEILEGEYAQIRHLKEDASILREYYEPSHFFKRLVKENEQLKTKILEKTTAMDRVMTENQKLKKTNDKALKNIDLLNENIEILKKKKKKKSSYGF</sequence>
<proteinExistence type="predicted"/>
<dbReference type="EMBL" id="CP090892">
    <property type="protein sequence ID" value="ULU08406.1"/>
    <property type="molecule type" value="Genomic_DNA"/>
</dbReference>
<gene>
    <name evidence="2" type="ORF">L3Y34_019530</name>
</gene>
<reference evidence="2 3" key="1">
    <citation type="submission" date="2022-05" db="EMBL/GenBank/DDBJ databases">
        <title>Chromosome-level reference genomes for two strains of Caenorhabditis briggsae: an improved platform for comparative genomics.</title>
        <authorList>
            <person name="Stevens L."/>
            <person name="Andersen E.C."/>
        </authorList>
    </citation>
    <scope>NUCLEOTIDE SEQUENCE [LARGE SCALE GENOMIC DNA]</scope>
    <source>
        <strain evidence="2">QX1410_ONT</strain>
        <tissue evidence="2">Whole-organism</tissue>
    </source>
</reference>
<protein>
    <submittedName>
        <fullName evidence="2">Uncharacterized protein</fullName>
    </submittedName>
</protein>
<evidence type="ECO:0000313" key="2">
    <source>
        <dbReference type="EMBL" id="ULU08406.1"/>
    </source>
</evidence>
<accession>A0AAE9IWT7</accession>
<name>A0AAE9IWT7_CAEBR</name>
<evidence type="ECO:0000313" key="3">
    <source>
        <dbReference type="Proteomes" id="UP000827892"/>
    </source>
</evidence>
<organism evidence="2 3">
    <name type="scientific">Caenorhabditis briggsae</name>
    <dbReference type="NCBI Taxonomy" id="6238"/>
    <lineage>
        <taxon>Eukaryota</taxon>
        <taxon>Metazoa</taxon>
        <taxon>Ecdysozoa</taxon>
        <taxon>Nematoda</taxon>
        <taxon>Chromadorea</taxon>
        <taxon>Rhabditida</taxon>
        <taxon>Rhabditina</taxon>
        <taxon>Rhabditomorpha</taxon>
        <taxon>Rhabditoidea</taxon>
        <taxon>Rhabditidae</taxon>
        <taxon>Peloderinae</taxon>
        <taxon>Caenorhabditis</taxon>
    </lineage>
</organism>
<dbReference type="Proteomes" id="UP000827892">
    <property type="component" value="Chromosome II"/>
</dbReference>
<evidence type="ECO:0000256" key="1">
    <source>
        <dbReference type="SAM" id="Coils"/>
    </source>
</evidence>
<feature type="coiled-coil region" evidence="1">
    <location>
        <begin position="195"/>
        <end position="229"/>
    </location>
</feature>
<feature type="coiled-coil region" evidence="1">
    <location>
        <begin position="63"/>
        <end position="97"/>
    </location>
</feature>
<feature type="coiled-coil region" evidence="1">
    <location>
        <begin position="121"/>
        <end position="150"/>
    </location>
</feature>